<evidence type="ECO:0000313" key="4">
    <source>
        <dbReference type="Proteomes" id="UP000251571"/>
    </source>
</evidence>
<evidence type="ECO:0000313" key="3">
    <source>
        <dbReference type="Proteomes" id="UP000245839"/>
    </source>
</evidence>
<name>A0A2Y9ADM4_9RHOB</name>
<dbReference type="EMBL" id="UETC01000002">
    <property type="protein sequence ID" value="SSA41348.1"/>
    <property type="molecule type" value="Genomic_DNA"/>
</dbReference>
<dbReference type="AlphaFoldDB" id="A0A2Y9ADM4"/>
<dbReference type="Proteomes" id="UP000251571">
    <property type="component" value="Unassembled WGS sequence"/>
</dbReference>
<organism evidence="2 4">
    <name type="scientific">Jannaschia seohaensis</name>
    <dbReference type="NCBI Taxonomy" id="475081"/>
    <lineage>
        <taxon>Bacteria</taxon>
        <taxon>Pseudomonadati</taxon>
        <taxon>Pseudomonadota</taxon>
        <taxon>Alphaproteobacteria</taxon>
        <taxon>Rhodobacterales</taxon>
        <taxon>Roseobacteraceae</taxon>
        <taxon>Jannaschia</taxon>
    </lineage>
</organism>
<accession>A0A2Y9ADM4</accession>
<sequence length="84" mass="8862">MTALPLRPDTSRTAIEIAIDAHGPGRVLLAALAALLRPRARPPDTAALPSHLRRDIGLPPHEPGLPSQRVDAALAIRGPFAGLR</sequence>
<evidence type="ECO:0000313" key="1">
    <source>
        <dbReference type="EMBL" id="PWJ20938.1"/>
    </source>
</evidence>
<gene>
    <name evidence="1" type="ORF">BCF38_102185</name>
    <name evidence="2" type="ORF">SAMN05421539_102185</name>
</gene>
<reference evidence="2 4" key="1">
    <citation type="submission" date="2016-10" db="EMBL/GenBank/DDBJ databases">
        <authorList>
            <person name="Cai Z."/>
        </authorList>
    </citation>
    <scope>NUCLEOTIDE SEQUENCE [LARGE SCALE GENOMIC DNA]</scope>
    <source>
        <strain evidence="2 4">DSM 25227</strain>
    </source>
</reference>
<keyword evidence="3" id="KW-1185">Reference proteome</keyword>
<evidence type="ECO:0000313" key="2">
    <source>
        <dbReference type="EMBL" id="SSA41348.1"/>
    </source>
</evidence>
<protein>
    <submittedName>
        <fullName evidence="2">Uncharacterized protein</fullName>
    </submittedName>
</protein>
<reference evidence="1 3" key="2">
    <citation type="submission" date="2018-03" db="EMBL/GenBank/DDBJ databases">
        <title>Genomic Encyclopedia of Archaeal and Bacterial Type Strains, Phase II (KMG-II): from individual species to whole genera.</title>
        <authorList>
            <person name="Goeker M."/>
        </authorList>
    </citation>
    <scope>NUCLEOTIDE SEQUENCE [LARGE SCALE GENOMIC DNA]</scope>
    <source>
        <strain evidence="1 3">DSM 25227</strain>
    </source>
</reference>
<dbReference type="Proteomes" id="UP000245839">
    <property type="component" value="Unassembled WGS sequence"/>
</dbReference>
<proteinExistence type="predicted"/>
<dbReference type="RefSeq" id="WP_109563302.1">
    <property type="nucleotide sequence ID" value="NZ_QGDJ01000002.1"/>
</dbReference>
<dbReference type="EMBL" id="QGDJ01000002">
    <property type="protein sequence ID" value="PWJ20938.1"/>
    <property type="molecule type" value="Genomic_DNA"/>
</dbReference>